<dbReference type="PANTHER" id="PTHR43537">
    <property type="entry name" value="TRANSCRIPTIONAL REGULATOR, GNTR FAMILY"/>
    <property type="match status" value="1"/>
</dbReference>
<evidence type="ECO:0000256" key="2">
    <source>
        <dbReference type="ARBA" id="ARBA00023125"/>
    </source>
</evidence>
<dbReference type="InterPro" id="IPR008920">
    <property type="entry name" value="TF_FadR/GntR_C"/>
</dbReference>
<dbReference type="Gene3D" id="1.10.10.10">
    <property type="entry name" value="Winged helix-like DNA-binding domain superfamily/Winged helix DNA-binding domain"/>
    <property type="match status" value="1"/>
</dbReference>
<dbReference type="GO" id="GO:0003677">
    <property type="term" value="F:DNA binding"/>
    <property type="evidence" value="ECO:0007669"/>
    <property type="project" value="UniProtKB-KW"/>
</dbReference>
<keyword evidence="3" id="KW-0804">Transcription</keyword>
<evidence type="ECO:0000259" key="4">
    <source>
        <dbReference type="PROSITE" id="PS50949"/>
    </source>
</evidence>
<evidence type="ECO:0000256" key="1">
    <source>
        <dbReference type="ARBA" id="ARBA00023015"/>
    </source>
</evidence>
<dbReference type="EMBL" id="JACPUR010000004">
    <property type="protein sequence ID" value="MBI3126495.1"/>
    <property type="molecule type" value="Genomic_DNA"/>
</dbReference>
<comment type="caution">
    <text evidence="5">The sequence shown here is derived from an EMBL/GenBank/DDBJ whole genome shotgun (WGS) entry which is preliminary data.</text>
</comment>
<dbReference type="GO" id="GO:0003700">
    <property type="term" value="F:DNA-binding transcription factor activity"/>
    <property type="evidence" value="ECO:0007669"/>
    <property type="project" value="InterPro"/>
</dbReference>
<dbReference type="SUPFAM" id="SSF46785">
    <property type="entry name" value="Winged helix' DNA-binding domain"/>
    <property type="match status" value="1"/>
</dbReference>
<gene>
    <name evidence="5" type="ORF">HYZ11_02690</name>
</gene>
<sequence>MERALGEVPVYKTKKDMAYERLRAEIVTGALHPGERLILREVAARLGTSLLPVREAIQRLEGEGFVISSPHVGARIVFPDLDRITETLTIRACLESLALRLSAPLTTEPDFAALDRILRDTESACARGETAEINRLNRMFHLRLFDPCPLPRLKKMILDLWDESSMSSNLLYFFDPARAGQNLMEHRQLVERLRAGEIDRAERILVIQRENAERSLRGQFKPETWSGQDWARLFPVNEDEAAAEPDAAGMRREAAPGLQ</sequence>
<evidence type="ECO:0000256" key="3">
    <source>
        <dbReference type="ARBA" id="ARBA00023163"/>
    </source>
</evidence>
<dbReference type="PROSITE" id="PS50949">
    <property type="entry name" value="HTH_GNTR"/>
    <property type="match status" value="1"/>
</dbReference>
<dbReference type="SUPFAM" id="SSF48008">
    <property type="entry name" value="GntR ligand-binding domain-like"/>
    <property type="match status" value="1"/>
</dbReference>
<dbReference type="Gene3D" id="1.20.120.530">
    <property type="entry name" value="GntR ligand-binding domain-like"/>
    <property type="match status" value="1"/>
</dbReference>
<dbReference type="InterPro" id="IPR036388">
    <property type="entry name" value="WH-like_DNA-bd_sf"/>
</dbReference>
<name>A0A932HVL2_UNCTE</name>
<dbReference type="AlphaFoldDB" id="A0A932HVL2"/>
<proteinExistence type="predicted"/>
<organism evidence="5 6">
    <name type="scientific">Tectimicrobiota bacterium</name>
    <dbReference type="NCBI Taxonomy" id="2528274"/>
    <lineage>
        <taxon>Bacteria</taxon>
        <taxon>Pseudomonadati</taxon>
        <taxon>Nitrospinota/Tectimicrobiota group</taxon>
        <taxon>Candidatus Tectimicrobiota</taxon>
    </lineage>
</organism>
<keyword evidence="1" id="KW-0805">Transcription regulation</keyword>
<dbReference type="SMART" id="SM00895">
    <property type="entry name" value="FCD"/>
    <property type="match status" value="1"/>
</dbReference>
<dbReference type="InterPro" id="IPR011711">
    <property type="entry name" value="GntR_C"/>
</dbReference>
<dbReference type="SMART" id="SM00345">
    <property type="entry name" value="HTH_GNTR"/>
    <property type="match status" value="1"/>
</dbReference>
<keyword evidence="2" id="KW-0238">DNA-binding</keyword>
<protein>
    <submittedName>
        <fullName evidence="5">GntR family transcriptional regulator</fullName>
    </submittedName>
</protein>
<accession>A0A932HVL2</accession>
<dbReference type="Proteomes" id="UP000782312">
    <property type="component" value="Unassembled WGS sequence"/>
</dbReference>
<reference evidence="5" key="1">
    <citation type="submission" date="2020-07" db="EMBL/GenBank/DDBJ databases">
        <title>Huge and variable diversity of episymbiotic CPR bacteria and DPANN archaea in groundwater ecosystems.</title>
        <authorList>
            <person name="He C.Y."/>
            <person name="Keren R."/>
            <person name="Whittaker M."/>
            <person name="Farag I.F."/>
            <person name="Doudna J."/>
            <person name="Cate J.H.D."/>
            <person name="Banfield J.F."/>
        </authorList>
    </citation>
    <scope>NUCLEOTIDE SEQUENCE</scope>
    <source>
        <strain evidence="5">NC_groundwater_763_Ag_S-0.2um_68_21</strain>
    </source>
</reference>
<dbReference type="Pfam" id="PF00392">
    <property type="entry name" value="GntR"/>
    <property type="match status" value="1"/>
</dbReference>
<evidence type="ECO:0000313" key="5">
    <source>
        <dbReference type="EMBL" id="MBI3126495.1"/>
    </source>
</evidence>
<dbReference type="InterPro" id="IPR000524">
    <property type="entry name" value="Tscrpt_reg_HTH_GntR"/>
</dbReference>
<dbReference type="CDD" id="cd07377">
    <property type="entry name" value="WHTH_GntR"/>
    <property type="match status" value="1"/>
</dbReference>
<dbReference type="PANTHER" id="PTHR43537:SF24">
    <property type="entry name" value="GLUCONATE OPERON TRANSCRIPTIONAL REPRESSOR"/>
    <property type="match status" value="1"/>
</dbReference>
<dbReference type="InterPro" id="IPR036390">
    <property type="entry name" value="WH_DNA-bd_sf"/>
</dbReference>
<dbReference type="Pfam" id="PF07729">
    <property type="entry name" value="FCD"/>
    <property type="match status" value="1"/>
</dbReference>
<feature type="domain" description="HTH gntR-type" evidence="4">
    <location>
        <begin position="12"/>
        <end position="79"/>
    </location>
</feature>
<evidence type="ECO:0000313" key="6">
    <source>
        <dbReference type="Proteomes" id="UP000782312"/>
    </source>
</evidence>